<protein>
    <submittedName>
        <fullName evidence="1">Uncharacterized protein</fullName>
    </submittedName>
</protein>
<dbReference type="EMBL" id="LKCW01000523">
    <property type="protein sequence ID" value="KPM33890.1"/>
    <property type="molecule type" value="Genomic_DNA"/>
</dbReference>
<evidence type="ECO:0000313" key="1">
    <source>
        <dbReference type="EMBL" id="KPM33890.1"/>
    </source>
</evidence>
<keyword evidence="2" id="KW-1185">Reference proteome</keyword>
<comment type="caution">
    <text evidence="1">The sequence shown here is derived from an EMBL/GenBank/DDBJ whole genome shotgun (WGS) entry which is preliminary data.</text>
</comment>
<sequence>MAARLMIPARPPTCIRRRRGPGRLGTWNWTPARAIEQMDVMKAQGGAQLHVCTLSVKRLVRPRSLGRVMLVTDAFASLFAKPLVKRPALLEADQRDGGFSRTLRHASAGVVAKHLTGGPRIGTEPVVEEMGGPIPGGLMLAARGNCALRWGGAFCLIEVKHACLQKGKRTAEEGSALELPSPAKINCMGAVLARITFGGLIVTAV</sequence>
<dbReference type="OrthoDB" id="10663443at2759"/>
<name>A0A0P7AZX9_9HYPO</name>
<reference evidence="1 2" key="1">
    <citation type="submission" date="2015-09" db="EMBL/GenBank/DDBJ databases">
        <title>Draft genome of a European isolate of the apple canker pathogen Neonectria ditissima.</title>
        <authorList>
            <person name="Gomez-Cortecero A."/>
            <person name="Harrison R.J."/>
            <person name="Armitage A.D."/>
        </authorList>
    </citation>
    <scope>NUCLEOTIDE SEQUENCE [LARGE SCALE GENOMIC DNA]</scope>
    <source>
        <strain evidence="1 2">R09/05</strain>
    </source>
</reference>
<evidence type="ECO:0000313" key="2">
    <source>
        <dbReference type="Proteomes" id="UP000050424"/>
    </source>
</evidence>
<organism evidence="1 2">
    <name type="scientific">Neonectria ditissima</name>
    <dbReference type="NCBI Taxonomy" id="78410"/>
    <lineage>
        <taxon>Eukaryota</taxon>
        <taxon>Fungi</taxon>
        <taxon>Dikarya</taxon>
        <taxon>Ascomycota</taxon>
        <taxon>Pezizomycotina</taxon>
        <taxon>Sordariomycetes</taxon>
        <taxon>Hypocreomycetidae</taxon>
        <taxon>Hypocreales</taxon>
        <taxon>Nectriaceae</taxon>
        <taxon>Neonectria</taxon>
    </lineage>
</organism>
<accession>A0A0P7AZX9</accession>
<gene>
    <name evidence="1" type="ORF">AK830_g12682</name>
</gene>
<proteinExistence type="predicted"/>
<dbReference type="AlphaFoldDB" id="A0A0P7AZX9"/>
<dbReference type="Proteomes" id="UP000050424">
    <property type="component" value="Unassembled WGS sequence"/>
</dbReference>